<dbReference type="Gene3D" id="1.10.1220.10">
    <property type="entry name" value="Met repressor-like"/>
    <property type="match status" value="1"/>
</dbReference>
<evidence type="ECO:0000259" key="2">
    <source>
        <dbReference type="Pfam" id="PF22513"/>
    </source>
</evidence>
<evidence type="ECO:0000256" key="1">
    <source>
        <dbReference type="SAM" id="MobiDB-lite"/>
    </source>
</evidence>
<gene>
    <name evidence="3" type="ORF">GGQ63_002314</name>
</gene>
<dbReference type="GO" id="GO:0006355">
    <property type="term" value="P:regulation of DNA-templated transcription"/>
    <property type="evidence" value="ECO:0007669"/>
    <property type="project" value="InterPro"/>
</dbReference>
<protein>
    <submittedName>
        <fullName evidence="3">Plasmid stability protein</fullName>
    </submittedName>
</protein>
<proteinExistence type="predicted"/>
<name>A0A7W9L279_9HYPH</name>
<feature type="domain" description="Antitoxin FitA-like ribbon-helix-helix" evidence="2">
    <location>
        <begin position="2"/>
        <end position="38"/>
    </location>
</feature>
<feature type="compositionally biased region" description="Basic and acidic residues" evidence="1">
    <location>
        <begin position="77"/>
        <end position="94"/>
    </location>
</feature>
<dbReference type="EMBL" id="JACHOO010000004">
    <property type="protein sequence ID" value="MBB5753248.1"/>
    <property type="molecule type" value="Genomic_DNA"/>
</dbReference>
<keyword evidence="4" id="KW-1185">Reference proteome</keyword>
<dbReference type="InterPro" id="IPR013321">
    <property type="entry name" value="Arc_rbn_hlx_hlx"/>
</dbReference>
<evidence type="ECO:0000313" key="4">
    <source>
        <dbReference type="Proteomes" id="UP000523821"/>
    </source>
</evidence>
<sequence>MASLLIRRLDEDLKRRLRVQAAENGRSMEEEARQVLAAGLGGTRGAPPRQGAAAVEGNIAALIRSIVEPEGGLELDLPPRSEEWSPPRLDDDRQ</sequence>
<dbReference type="AlphaFoldDB" id="A0A7W9L279"/>
<evidence type="ECO:0000313" key="3">
    <source>
        <dbReference type="EMBL" id="MBB5753248.1"/>
    </source>
</evidence>
<reference evidence="3 4" key="1">
    <citation type="submission" date="2020-08" db="EMBL/GenBank/DDBJ databases">
        <title>Genomic Encyclopedia of Type Strains, Phase IV (KMG-IV): sequencing the most valuable type-strain genomes for metagenomic binning, comparative biology and taxonomic classification.</title>
        <authorList>
            <person name="Goeker M."/>
        </authorList>
    </citation>
    <scope>NUCLEOTIDE SEQUENCE [LARGE SCALE GENOMIC DNA]</scope>
    <source>
        <strain evidence="3 4">DSM 16268</strain>
    </source>
</reference>
<dbReference type="RefSeq" id="WP_183855879.1">
    <property type="nucleotide sequence ID" value="NZ_JACHOO010000004.1"/>
</dbReference>
<dbReference type="InterPro" id="IPR010985">
    <property type="entry name" value="Ribbon_hlx_hlx"/>
</dbReference>
<dbReference type="InterPro" id="IPR053853">
    <property type="entry name" value="FitA-like_RHH"/>
</dbReference>
<dbReference type="Proteomes" id="UP000523821">
    <property type="component" value="Unassembled WGS sequence"/>
</dbReference>
<dbReference type="Pfam" id="PF22513">
    <property type="entry name" value="FitA-like_RHH"/>
    <property type="match status" value="1"/>
</dbReference>
<comment type="caution">
    <text evidence="3">The sequence shown here is derived from an EMBL/GenBank/DDBJ whole genome shotgun (WGS) entry which is preliminary data.</text>
</comment>
<dbReference type="SUPFAM" id="SSF47598">
    <property type="entry name" value="Ribbon-helix-helix"/>
    <property type="match status" value="1"/>
</dbReference>
<feature type="region of interest" description="Disordered" evidence="1">
    <location>
        <begin position="71"/>
        <end position="94"/>
    </location>
</feature>
<accession>A0A7W9L279</accession>
<organism evidence="3 4">
    <name type="scientific">Prosthecomicrobium pneumaticum</name>
    <dbReference type="NCBI Taxonomy" id="81895"/>
    <lineage>
        <taxon>Bacteria</taxon>
        <taxon>Pseudomonadati</taxon>
        <taxon>Pseudomonadota</taxon>
        <taxon>Alphaproteobacteria</taxon>
        <taxon>Hyphomicrobiales</taxon>
        <taxon>Kaistiaceae</taxon>
        <taxon>Prosthecomicrobium</taxon>
    </lineage>
</organism>